<evidence type="ECO:0000313" key="1">
    <source>
        <dbReference type="EMBL" id="BDD08841.1"/>
    </source>
</evidence>
<accession>A0AAU9C9M0</accession>
<evidence type="ECO:0008006" key="3">
    <source>
        <dbReference type="Google" id="ProtNLM"/>
    </source>
</evidence>
<protein>
    <recommendedName>
        <fullName evidence="3">DUF4340 domain-containing protein</fullName>
    </recommendedName>
</protein>
<reference evidence="1 2" key="1">
    <citation type="submission" date="2021-12" db="EMBL/GenBank/DDBJ databases">
        <title>Genome sequencing of bacteria with rrn-lacking chromosome and rrn-plasmid.</title>
        <authorList>
            <person name="Anda M."/>
            <person name="Iwasaki W."/>
        </authorList>
    </citation>
    <scope>NUCLEOTIDE SEQUENCE [LARGE SCALE GENOMIC DNA]</scope>
    <source>
        <strain evidence="1 2">DSM 100852</strain>
    </source>
</reference>
<proteinExistence type="predicted"/>
<dbReference type="EMBL" id="AP025314">
    <property type="protein sequence ID" value="BDD08841.1"/>
    <property type="molecule type" value="Genomic_DNA"/>
</dbReference>
<dbReference type="RefSeq" id="WP_338394075.1">
    <property type="nucleotide sequence ID" value="NZ_AP025314.1"/>
</dbReference>
<gene>
    <name evidence="1" type="ORF">FUAX_12730</name>
</gene>
<dbReference type="Proteomes" id="UP001348817">
    <property type="component" value="Chromosome"/>
</dbReference>
<name>A0AAU9C9M0_9BACT</name>
<dbReference type="KEGG" id="fax:FUAX_12730"/>
<dbReference type="AlphaFoldDB" id="A0AAU9C9M0"/>
<sequence>MKKNTVLLIIFLSLVGLNVWLLTAPDKPAGTKEIVNTDKRFTVEDTVSINRISLKRPDGVTVTLNRNGNGWNIGEKKADPNMTRFLLSLLKDIRVKHPLSEEVAGKLRGSLSQTGIAVSIFSKDKKLQSFIATGEAQQKRSYFFESQDGKAYQIHIPGYDDSYVSGIFEIPAIDWRNRRLWDMPKGDLDIRVKHNEKSFGVTVRQGQLNYEGEGEPDQDKLKSLVSGLVFMEADRFVPEKEYGNYSNLRTIEPFYKATTTDQDGTRALAVYDVGDRDFWPALVDDKSFILLSKKRLEKFMKLP</sequence>
<keyword evidence="2" id="KW-1185">Reference proteome</keyword>
<organism evidence="1 2">
    <name type="scientific">Fulvitalea axinellae</name>
    <dbReference type="NCBI Taxonomy" id="1182444"/>
    <lineage>
        <taxon>Bacteria</taxon>
        <taxon>Pseudomonadati</taxon>
        <taxon>Bacteroidota</taxon>
        <taxon>Cytophagia</taxon>
        <taxon>Cytophagales</taxon>
        <taxon>Persicobacteraceae</taxon>
        <taxon>Fulvitalea</taxon>
    </lineage>
</organism>
<evidence type="ECO:0000313" key="2">
    <source>
        <dbReference type="Proteomes" id="UP001348817"/>
    </source>
</evidence>